<dbReference type="RefSeq" id="WP_083487262.1">
    <property type="nucleotide sequence ID" value="NZ_JQBW01000009.1"/>
</dbReference>
<dbReference type="GO" id="GO:0008972">
    <property type="term" value="F:phosphomethylpyrimidine kinase activity"/>
    <property type="evidence" value="ECO:0007669"/>
    <property type="project" value="TreeGrafter"/>
</dbReference>
<dbReference type="AlphaFoldDB" id="A0A0R2I9V8"/>
<comment type="caution">
    <text evidence="3">The sequence shown here is derived from an EMBL/GenBank/DDBJ whole genome shotgun (WGS) entry which is preliminary data.</text>
</comment>
<feature type="domain" description="Pyridoxamine kinase/Phosphomethylpyrimidine kinase" evidence="2">
    <location>
        <begin position="23"/>
        <end position="253"/>
    </location>
</feature>
<dbReference type="GO" id="GO:0005829">
    <property type="term" value="C:cytosol"/>
    <property type="evidence" value="ECO:0007669"/>
    <property type="project" value="TreeGrafter"/>
</dbReference>
<dbReference type="PANTHER" id="PTHR20858:SF17">
    <property type="entry name" value="HYDROXYMETHYLPYRIMIDINE_PHOSPHOMETHYLPYRIMIDINE KINASE THI20-RELATED"/>
    <property type="match status" value="1"/>
</dbReference>
<dbReference type="EMBL" id="JQBW01000009">
    <property type="protein sequence ID" value="KRN58887.1"/>
    <property type="molecule type" value="Genomic_DNA"/>
</dbReference>
<dbReference type="InterPro" id="IPR013749">
    <property type="entry name" value="PM/HMP-P_kinase-1"/>
</dbReference>
<keyword evidence="3" id="KW-0808">Transferase</keyword>
<protein>
    <submittedName>
        <fullName evidence="3">Pyridoxal kinase</fullName>
    </submittedName>
</protein>
<evidence type="ECO:0000313" key="4">
    <source>
        <dbReference type="Proteomes" id="UP000050934"/>
    </source>
</evidence>
<evidence type="ECO:0000313" key="3">
    <source>
        <dbReference type="EMBL" id="KRN58887.1"/>
    </source>
</evidence>
<organism evidence="3 4">
    <name type="scientific">Limosilactobacillus secaliphilus</name>
    <dbReference type="NCBI Taxonomy" id="396268"/>
    <lineage>
        <taxon>Bacteria</taxon>
        <taxon>Bacillati</taxon>
        <taxon>Bacillota</taxon>
        <taxon>Bacilli</taxon>
        <taxon>Lactobacillales</taxon>
        <taxon>Lactobacillaceae</taxon>
        <taxon>Limosilactobacillus</taxon>
    </lineage>
</organism>
<dbReference type="SUPFAM" id="SSF53613">
    <property type="entry name" value="Ribokinase-like"/>
    <property type="match status" value="1"/>
</dbReference>
<accession>A0A0R2I9V8</accession>
<dbReference type="PATRIC" id="fig|396268.3.peg.521"/>
<dbReference type="GO" id="GO:0009228">
    <property type="term" value="P:thiamine biosynthetic process"/>
    <property type="evidence" value="ECO:0007669"/>
    <property type="project" value="UniProtKB-KW"/>
</dbReference>
<evidence type="ECO:0000259" key="2">
    <source>
        <dbReference type="Pfam" id="PF08543"/>
    </source>
</evidence>
<dbReference type="STRING" id="396268.IV45_GL000514"/>
<keyword evidence="3" id="KW-0418">Kinase</keyword>
<dbReference type="Gene3D" id="3.40.1190.20">
    <property type="match status" value="1"/>
</dbReference>
<gene>
    <name evidence="3" type="ORF">IV45_GL000514</name>
</gene>
<evidence type="ECO:0000256" key="1">
    <source>
        <dbReference type="ARBA" id="ARBA00022977"/>
    </source>
</evidence>
<dbReference type="GO" id="GO:0008902">
    <property type="term" value="F:hydroxymethylpyrimidine kinase activity"/>
    <property type="evidence" value="ECO:0007669"/>
    <property type="project" value="TreeGrafter"/>
</dbReference>
<dbReference type="PANTHER" id="PTHR20858">
    <property type="entry name" value="PHOSPHOMETHYLPYRIMIDINE KINASE"/>
    <property type="match status" value="1"/>
</dbReference>
<dbReference type="OrthoDB" id="9800808at2"/>
<name>A0A0R2I9V8_9LACO</name>
<dbReference type="Proteomes" id="UP000050934">
    <property type="component" value="Unassembled WGS sequence"/>
</dbReference>
<sequence length="276" mass="29841">MMMTSCTLVAEDFSALGQISMVAALNVLQAFGIETAALPTTLLSTQTEGFKTPVRLATDDWLTSAIGHWQSIPDLQFKGALIGYLGSIDLMQRLSSLLKNVTSPVLIDPVMADRGALYPGLSSDYAAQMRAFCQQADVITPNWTELCLLAGYNKPLTATLTAFKQMVGEVRSNGIDAQVVATGVHLEGQEQTLVTDRDDDVQMIAVNHYPGHFFGAGDTFAALLMANLLTGHDLYSAVQNSCEQLEIAIQETSSYPAERRRYGLKLGKLLASISKS</sequence>
<dbReference type="InterPro" id="IPR029056">
    <property type="entry name" value="Ribokinase-like"/>
</dbReference>
<proteinExistence type="predicted"/>
<keyword evidence="1" id="KW-0784">Thiamine biosynthesis</keyword>
<dbReference type="Pfam" id="PF08543">
    <property type="entry name" value="Phos_pyr_kin"/>
    <property type="match status" value="1"/>
</dbReference>
<reference evidence="3 4" key="1">
    <citation type="journal article" date="2015" name="Genome Announc.">
        <title>Expanding the biotechnology potential of lactobacilli through comparative genomics of 213 strains and associated genera.</title>
        <authorList>
            <person name="Sun Z."/>
            <person name="Harris H.M."/>
            <person name="McCann A."/>
            <person name="Guo C."/>
            <person name="Argimon S."/>
            <person name="Zhang W."/>
            <person name="Yang X."/>
            <person name="Jeffery I.B."/>
            <person name="Cooney J.C."/>
            <person name="Kagawa T.F."/>
            <person name="Liu W."/>
            <person name="Song Y."/>
            <person name="Salvetti E."/>
            <person name="Wrobel A."/>
            <person name="Rasinkangas P."/>
            <person name="Parkhill J."/>
            <person name="Rea M.C."/>
            <person name="O'Sullivan O."/>
            <person name="Ritari J."/>
            <person name="Douillard F.P."/>
            <person name="Paul Ross R."/>
            <person name="Yang R."/>
            <person name="Briner A.E."/>
            <person name="Felis G.E."/>
            <person name="de Vos W.M."/>
            <person name="Barrangou R."/>
            <person name="Klaenhammer T.R."/>
            <person name="Caufield P.W."/>
            <person name="Cui Y."/>
            <person name="Zhang H."/>
            <person name="O'Toole P.W."/>
        </authorList>
    </citation>
    <scope>NUCLEOTIDE SEQUENCE [LARGE SCALE GENOMIC DNA]</scope>
    <source>
        <strain evidence="3 4">DSM 17896</strain>
    </source>
</reference>
<keyword evidence="4" id="KW-1185">Reference proteome</keyword>